<dbReference type="Proteomes" id="UP000366872">
    <property type="component" value="Unassembled WGS sequence"/>
</dbReference>
<protein>
    <recommendedName>
        <fullName evidence="4">B box-type domain-containing protein</fullName>
    </recommendedName>
</protein>
<keyword evidence="1" id="KW-0472">Membrane</keyword>
<sequence length="202" mass="22058">MNRFCIKCPTCGHPFAAHLYNHGDAAAPCDVCKTKLTIHALPALYRPIGKSAEALEARLSEAVCFHHADKKAEQVCDDCGRFLCGLCSLPIGEETLCASCLGLRRKSEGMHALKPKQMRFDKLAMMLSVASVVIMLPMWFTVVVPMGVALAGIYVAIRYWKRKPELAAGFRARMVVAILLAIGSSAGSVLFALFMFRTLTHG</sequence>
<keyword evidence="1" id="KW-0812">Transmembrane</keyword>
<evidence type="ECO:0000313" key="2">
    <source>
        <dbReference type="EMBL" id="VGO14334.1"/>
    </source>
</evidence>
<dbReference type="RefSeq" id="WP_136079825.1">
    <property type="nucleotide sequence ID" value="NZ_CAAHFG010000001.1"/>
</dbReference>
<keyword evidence="1" id="KW-1133">Transmembrane helix</keyword>
<keyword evidence="3" id="KW-1185">Reference proteome</keyword>
<proteinExistence type="predicted"/>
<reference evidence="2 3" key="1">
    <citation type="submission" date="2019-04" db="EMBL/GenBank/DDBJ databases">
        <authorList>
            <person name="Van Vliet M D."/>
        </authorList>
    </citation>
    <scope>NUCLEOTIDE SEQUENCE [LARGE SCALE GENOMIC DNA]</scope>
    <source>
        <strain evidence="2 3">F1</strain>
    </source>
</reference>
<gene>
    <name evidence="2" type="ORF">PDESU_02893</name>
</gene>
<dbReference type="EMBL" id="CAAHFG010000001">
    <property type="protein sequence ID" value="VGO14334.1"/>
    <property type="molecule type" value="Genomic_DNA"/>
</dbReference>
<evidence type="ECO:0008006" key="4">
    <source>
        <dbReference type="Google" id="ProtNLM"/>
    </source>
</evidence>
<evidence type="ECO:0000256" key="1">
    <source>
        <dbReference type="SAM" id="Phobius"/>
    </source>
</evidence>
<accession>A0A6C2U415</accession>
<feature type="transmembrane region" description="Helical" evidence="1">
    <location>
        <begin position="123"/>
        <end position="154"/>
    </location>
</feature>
<name>A0A6C2U415_PONDE</name>
<organism evidence="2 3">
    <name type="scientific">Pontiella desulfatans</name>
    <dbReference type="NCBI Taxonomy" id="2750659"/>
    <lineage>
        <taxon>Bacteria</taxon>
        <taxon>Pseudomonadati</taxon>
        <taxon>Kiritimatiellota</taxon>
        <taxon>Kiritimatiellia</taxon>
        <taxon>Kiritimatiellales</taxon>
        <taxon>Pontiellaceae</taxon>
        <taxon>Pontiella</taxon>
    </lineage>
</organism>
<dbReference type="AlphaFoldDB" id="A0A6C2U415"/>
<feature type="transmembrane region" description="Helical" evidence="1">
    <location>
        <begin position="174"/>
        <end position="196"/>
    </location>
</feature>
<evidence type="ECO:0000313" key="3">
    <source>
        <dbReference type="Proteomes" id="UP000366872"/>
    </source>
</evidence>